<evidence type="ECO:0000256" key="5">
    <source>
        <dbReference type="ARBA" id="ARBA00030001"/>
    </source>
</evidence>
<dbReference type="NCBIfam" id="TIGR01881">
    <property type="entry name" value="cas_Cmr5"/>
    <property type="match status" value="1"/>
</dbReference>
<accession>A0ABM5LNZ5</accession>
<name>A0ABM5LNZ5_THEM3</name>
<keyword evidence="3" id="KW-0963">Cytoplasm</keyword>
<comment type="similarity">
    <text evidence="2">Belongs to the CRISPR system Cmr5 family.</text>
</comment>
<dbReference type="EMBL" id="CP002032">
    <property type="protein sequence ID" value="ADH60489.1"/>
    <property type="molecule type" value="Genomic_DNA"/>
</dbReference>
<keyword evidence="7" id="KW-1185">Reference proteome</keyword>
<gene>
    <name evidence="6" type="ordered locus">Tmath_0749</name>
</gene>
<dbReference type="RefSeq" id="WP_013150029.1">
    <property type="nucleotide sequence ID" value="NC_014209.1"/>
</dbReference>
<dbReference type="InterPro" id="IPR010160">
    <property type="entry name" value="CRISPR-assoc_prot_Cmr5"/>
</dbReference>
<evidence type="ECO:0000256" key="4">
    <source>
        <dbReference type="ARBA" id="ARBA00023118"/>
    </source>
</evidence>
<organism evidence="6 7">
    <name type="scientific">Thermoanaerobacter mathranii subsp. mathranii (strain DSM 11426 / CCUG 53645 / CIP 108742 / A3)</name>
    <dbReference type="NCBI Taxonomy" id="583358"/>
    <lineage>
        <taxon>Bacteria</taxon>
        <taxon>Bacillati</taxon>
        <taxon>Bacillota</taxon>
        <taxon>Clostridia</taxon>
        <taxon>Thermoanaerobacterales</taxon>
        <taxon>Thermoanaerobacteraceae</taxon>
        <taxon>Thermoanaerobacter</taxon>
    </lineage>
</organism>
<proteinExistence type="inferred from homology"/>
<keyword evidence="4" id="KW-0051">Antiviral defense</keyword>
<dbReference type="Pfam" id="PF09701">
    <property type="entry name" value="Cas_Cmr5"/>
    <property type="match status" value="1"/>
</dbReference>
<evidence type="ECO:0000313" key="7">
    <source>
        <dbReference type="Proteomes" id="UP000002064"/>
    </source>
</evidence>
<dbReference type="InterPro" id="IPR023101">
    <property type="entry name" value="AF1862-like_dom_sf"/>
</dbReference>
<protein>
    <recommendedName>
        <fullName evidence="5">CRISPR type III-B/RAMP module-associated protein Cmr5</fullName>
    </recommendedName>
</protein>
<evidence type="ECO:0000313" key="6">
    <source>
        <dbReference type="EMBL" id="ADH60489.1"/>
    </source>
</evidence>
<evidence type="ECO:0000256" key="1">
    <source>
        <dbReference type="ARBA" id="ARBA00004496"/>
    </source>
</evidence>
<dbReference type="Gene3D" id="1.10.520.30">
    <property type="entry name" value="AF1862-like domain"/>
    <property type="match status" value="1"/>
</dbReference>
<sequence length="135" mass="15458">MTDKDSIKTTVNERAKFAYECVKKVATYEKEEFKNNYKSYAKKLMAIIKTNGLGATLAFMKAKGSSVYQELYNNIDSWLKSENCPVSSLYSNSTADMVEKIISLESDAYRAITKEVMEFINWIRKFAEGMIPDDK</sequence>
<dbReference type="SUPFAM" id="SSF158568">
    <property type="entry name" value="AF1862-like"/>
    <property type="match status" value="1"/>
</dbReference>
<dbReference type="Proteomes" id="UP000002064">
    <property type="component" value="Chromosome"/>
</dbReference>
<comment type="subcellular location">
    <subcellularLocation>
        <location evidence="1">Cytoplasm</location>
    </subcellularLocation>
</comment>
<evidence type="ECO:0000256" key="2">
    <source>
        <dbReference type="ARBA" id="ARBA00006161"/>
    </source>
</evidence>
<evidence type="ECO:0000256" key="3">
    <source>
        <dbReference type="ARBA" id="ARBA00022490"/>
    </source>
</evidence>
<dbReference type="CDD" id="cd09749">
    <property type="entry name" value="Cmr5_III-B"/>
    <property type="match status" value="1"/>
</dbReference>
<reference evidence="6 7" key="1">
    <citation type="submission" date="2010-05" db="EMBL/GenBank/DDBJ databases">
        <title>Complete sequence of Thermoanaerobacter mathranii subsp. mathranii mathranii str. A3.</title>
        <authorList>
            <consortium name="US DOE Joint Genome Institute"/>
            <person name="Lucas S."/>
            <person name="Copeland A."/>
            <person name="Lapidus A."/>
            <person name="Cheng J.-F."/>
            <person name="Bruce D."/>
            <person name="Goodwin L."/>
            <person name="Pitluck S."/>
            <person name="Held B."/>
            <person name="Detter J.C."/>
            <person name="Han C."/>
            <person name="Tapia R."/>
            <person name="Land M."/>
            <person name="Hauser L."/>
            <person name="Kyrpides N."/>
            <person name="Mikhailova N."/>
            <person name="Zhou J."/>
            <person name="Hemme C."/>
            <person name="Woyke T."/>
        </authorList>
    </citation>
    <scope>NUCLEOTIDE SEQUENCE [LARGE SCALE GENOMIC DNA]</scope>
    <source>
        <strain evidence="6 7">A3</strain>
    </source>
</reference>